<evidence type="ECO:0000256" key="3">
    <source>
        <dbReference type="ARBA" id="ARBA00022692"/>
    </source>
</evidence>
<name>D4G8D2_RIEPU</name>
<reference evidence="11" key="1">
    <citation type="submission" date="2008-05" db="EMBL/GenBank/DDBJ databases">
        <title>Genome sequence of Riesia pediculicola USDA.</title>
        <authorList>
            <person name="Kirkness E.F."/>
        </authorList>
    </citation>
    <scope>NUCLEOTIDE SEQUENCE [LARGE SCALE GENOMIC DNA]</scope>
    <source>
        <strain evidence="11">USDA</strain>
    </source>
</reference>
<accession>D4G8D2</accession>
<dbReference type="OrthoDB" id="9789675at2"/>
<dbReference type="InterPro" id="IPR026039">
    <property type="entry name" value="YfgM"/>
</dbReference>
<dbReference type="PANTHER" id="PTHR38035:SF1">
    <property type="entry name" value="ANCILLARY SECYEG TRANSLOCON SUBUNIT"/>
    <property type="match status" value="1"/>
</dbReference>
<dbReference type="Proteomes" id="UP000001700">
    <property type="component" value="Chromosome"/>
</dbReference>
<dbReference type="GO" id="GO:0044877">
    <property type="term" value="F:protein-containing complex binding"/>
    <property type="evidence" value="ECO:0007669"/>
    <property type="project" value="InterPro"/>
</dbReference>
<organism evidence="11 12">
    <name type="scientific">Riesia pediculicola (strain USDA)</name>
    <dbReference type="NCBI Taxonomy" id="515618"/>
    <lineage>
        <taxon>Bacteria</taxon>
        <taxon>Pseudomonadati</taxon>
        <taxon>Pseudomonadota</taxon>
        <taxon>Gammaproteobacteria</taxon>
        <taxon>Enterobacterales</taxon>
        <taxon>Enterobacteriaceae</taxon>
        <taxon>Candidatus Riesia</taxon>
    </lineage>
</organism>
<keyword evidence="4 9" id="KW-1133">Transmembrane helix</keyword>
<keyword evidence="6" id="KW-0143">Chaperone</keyword>
<protein>
    <recommendedName>
        <fullName evidence="8">Ancillary SecYEG translocon subunit</fullName>
    </recommendedName>
</protein>
<sequence>MKNNGKHSYLFYFFSVIFVLCSIVYIIDLIKTTNELSDMKDEQPKEFFSSIFKKVKDIRFSLFKKEEEFEKILNDISLTSFLVKKGELNRAENILLKISNKIHKNDPLKNLINLRLARVQLALNKVEESIHTLHLIEDYSLSCVIKEMEGDALIKKKKFKEAILCYEKALRFCKNELLKMKIENKMSTYFER</sequence>
<evidence type="ECO:0000256" key="5">
    <source>
        <dbReference type="ARBA" id="ARBA00023136"/>
    </source>
</evidence>
<dbReference type="eggNOG" id="COG2976">
    <property type="taxonomic scope" value="Bacteria"/>
</dbReference>
<evidence type="ECO:0000313" key="12">
    <source>
        <dbReference type="Proteomes" id="UP000001700"/>
    </source>
</evidence>
<evidence type="ECO:0000256" key="7">
    <source>
        <dbReference type="ARBA" id="ARBA00024197"/>
    </source>
</evidence>
<dbReference type="InterPro" id="IPR011990">
    <property type="entry name" value="TPR-like_helical_dom_sf"/>
</dbReference>
<dbReference type="PANTHER" id="PTHR38035">
    <property type="entry name" value="UPF0070 PROTEIN YFGM"/>
    <property type="match status" value="1"/>
</dbReference>
<feature type="domain" description="Ancillary SecYEG translocon subunit/Cell division coordinator CpoB TPR" evidence="10">
    <location>
        <begin position="80"/>
        <end position="184"/>
    </location>
</feature>
<comment type="subcellular location">
    <subcellularLocation>
        <location evidence="1">Cell membrane</location>
        <topology evidence="1">Single-pass type II membrane protein</topology>
    </subcellularLocation>
</comment>
<dbReference type="InterPro" id="IPR018704">
    <property type="entry name" value="SecYEG/CpoB_TPR"/>
</dbReference>
<evidence type="ECO:0000259" key="10">
    <source>
        <dbReference type="Pfam" id="PF09976"/>
    </source>
</evidence>
<evidence type="ECO:0000256" key="4">
    <source>
        <dbReference type="ARBA" id="ARBA00022989"/>
    </source>
</evidence>
<keyword evidence="5 9" id="KW-0472">Membrane</keyword>
<dbReference type="STRING" id="515618.RIEPE_0339"/>
<keyword evidence="2" id="KW-1003">Cell membrane</keyword>
<dbReference type="GO" id="GO:0005886">
    <property type="term" value="C:plasma membrane"/>
    <property type="evidence" value="ECO:0007669"/>
    <property type="project" value="UniProtKB-SubCell"/>
</dbReference>
<dbReference type="EMBL" id="CP001085">
    <property type="protein sequence ID" value="ADD79882.1"/>
    <property type="molecule type" value="Genomic_DNA"/>
</dbReference>
<dbReference type="HOGENOM" id="CLU_1438675_0_0_6"/>
<evidence type="ECO:0000256" key="8">
    <source>
        <dbReference type="ARBA" id="ARBA00024235"/>
    </source>
</evidence>
<dbReference type="Pfam" id="PF09976">
    <property type="entry name" value="TPR_21"/>
    <property type="match status" value="1"/>
</dbReference>
<gene>
    <name evidence="11" type="ordered locus">RIEPE_0339</name>
</gene>
<evidence type="ECO:0000256" key="2">
    <source>
        <dbReference type="ARBA" id="ARBA00022475"/>
    </source>
</evidence>
<evidence type="ECO:0000313" key="11">
    <source>
        <dbReference type="EMBL" id="ADD79882.1"/>
    </source>
</evidence>
<dbReference type="KEGG" id="rip:RIEPE_0339"/>
<proteinExistence type="inferred from homology"/>
<dbReference type="AlphaFoldDB" id="D4G8D2"/>
<feature type="transmembrane region" description="Helical" evidence="9">
    <location>
        <begin position="9"/>
        <end position="27"/>
    </location>
</feature>
<keyword evidence="12" id="KW-1185">Reference proteome</keyword>
<comment type="similarity">
    <text evidence="7">Belongs to the YfgM family.</text>
</comment>
<evidence type="ECO:0000256" key="9">
    <source>
        <dbReference type="SAM" id="Phobius"/>
    </source>
</evidence>
<evidence type="ECO:0000256" key="6">
    <source>
        <dbReference type="ARBA" id="ARBA00023186"/>
    </source>
</evidence>
<dbReference type="SUPFAM" id="SSF48452">
    <property type="entry name" value="TPR-like"/>
    <property type="match status" value="1"/>
</dbReference>
<evidence type="ECO:0000256" key="1">
    <source>
        <dbReference type="ARBA" id="ARBA00004401"/>
    </source>
</evidence>
<dbReference type="Gene3D" id="1.25.40.10">
    <property type="entry name" value="Tetratricopeptide repeat domain"/>
    <property type="match status" value="1"/>
</dbReference>
<keyword evidence="3 9" id="KW-0812">Transmembrane</keyword>